<evidence type="ECO:0000256" key="10">
    <source>
        <dbReference type="ARBA" id="ARBA00038361"/>
    </source>
</evidence>
<evidence type="ECO:0000256" key="5">
    <source>
        <dbReference type="ARBA" id="ARBA00022889"/>
    </source>
</evidence>
<dbReference type="Gene3D" id="2.60.40.10">
    <property type="entry name" value="Immunoglobulins"/>
    <property type="match status" value="8"/>
</dbReference>
<sequence length="1206" mass="132895">MFALVLASLLFSVTVQNAVRGSSETEVTQCQLKDFCITLRRGEIRAETGLCVVIPCSFTVDPGFIPKSINWFKCETSGKCADSEIIYRSYSGEVHRSEFRGRVTQLEPNISERNCGIIISDLTVSDSGSYQLRVNGQFNGRPDRFHYTSRSTVSVKALTQKPTVMIPPLTEGQQTTLSCTAPGLCSGSAPQITWMWRRGENDSVIRGNFRTERLSAVAQRHSSTLTFTPSAEDHGTEITCKVSFKNNISTEKKDTLTVTYVKEPVITGNTTVKEGDDLNLSCSVDSFPPSIITWTKLNSNKSLNNDTRSADLFILNMTKEDFGKYICTATHKNQTRSTQVEVILAVSPKILKSSACKVQSGFLTCVCISEGFPLPTVKWPQLKKHTEYFVFKSVSKNRVNSSITVSVKDHNYSTVGCVSKNNFGEVKKQLKTIIENETKVVLRQEEVLTQPRVIVAFVIGVLLSAVTCCLVRKCQTGRKLKGNTSLENLEMVSPQTVSLILMLQKMDVNQALEKGQNHDHGGGDSEATAALHSAPDGEVEQREVEYSEINFSLLKSRSPSGTENIRGTPESEYAEVRREKKKEIQDEGEEDDIWAVLHQTRMFALVLASLLFSEGDFCTTLNKGEIRAEAGLCVVIPCSFTVDPGFTRQNINWFKCETAVRCPYSDIIYRSDSGEVQPEFRGRVTQLEPNISERNCSIIINDLTVSDSGSYQLRVNGTFKGANDGFQYILKSTVSVKALTQKPTVMIPPLTEGQQTTLSCTAPGLCSGSAPQITWMWRGRRNNESHIIGNTTALKTVNLTVITQRHSSTLTFTPSAEHHGTEVTCKVSFKNNISTEKKETLTVTYIRKPNITGETAIGTGNTLNLTCSVDSFPPSNVLWTKLGSNTTLQDKGSATLVITAVKPGDAGVYICTAEHLNTSQKEEVNVTVGPYSKILSGSGCRNDSKHLICICISEGVPLPTITWPLLEGRKEFTVITTTSNHTVNSTFTLALKKTSHTTVECVSSNERGEVKQNLIINQVEEEDPNMELFRLITRLEIIIAFLIGALLSAILCCLGIKCHRKKQRTYGNLAEAQNLEMVTSQVDPLMNAGQAEENGQAIYQEATEEAGDAAAGKPDVDYSNLDFSRVKRKSLSGAETAEVKETEYAEIKKENTRRDGEGKEEEEKDGENREGGTDDKEGEDVYSNVEDIMGQSEDSVAKVFQETAAL</sequence>
<feature type="domain" description="Ig-like" evidence="14">
    <location>
        <begin position="849"/>
        <end position="927"/>
    </location>
</feature>
<keyword evidence="5" id="KW-0130">Cell adhesion</keyword>
<dbReference type="InterPro" id="IPR013783">
    <property type="entry name" value="Ig-like_fold"/>
</dbReference>
<evidence type="ECO:0000313" key="16">
    <source>
        <dbReference type="Proteomes" id="UP001178508"/>
    </source>
</evidence>
<evidence type="ECO:0000259" key="14">
    <source>
        <dbReference type="PROSITE" id="PS50835"/>
    </source>
</evidence>
<dbReference type="EMBL" id="OY660871">
    <property type="protein sequence ID" value="CAJ1062798.1"/>
    <property type="molecule type" value="Genomic_DNA"/>
</dbReference>
<dbReference type="SUPFAM" id="SSF48726">
    <property type="entry name" value="Immunoglobulin"/>
    <property type="match status" value="6"/>
</dbReference>
<feature type="domain" description="Ig-like" evidence="14">
    <location>
        <begin position="264"/>
        <end position="343"/>
    </location>
</feature>
<dbReference type="Pfam" id="PF13895">
    <property type="entry name" value="Ig_2"/>
    <property type="match status" value="1"/>
</dbReference>
<evidence type="ECO:0000256" key="7">
    <source>
        <dbReference type="ARBA" id="ARBA00023136"/>
    </source>
</evidence>
<dbReference type="AlphaFoldDB" id="A0AAV1FQX3"/>
<feature type="region of interest" description="Disordered" evidence="11">
    <location>
        <begin position="514"/>
        <end position="538"/>
    </location>
</feature>
<feature type="region of interest" description="Disordered" evidence="11">
    <location>
        <begin position="1145"/>
        <end position="1194"/>
    </location>
</feature>
<comment type="subcellular location">
    <subcellularLocation>
        <location evidence="1">Membrane</location>
        <topology evidence="1">Single-pass type I membrane protein</topology>
    </subcellularLocation>
</comment>
<dbReference type="PROSITE" id="PS50835">
    <property type="entry name" value="IG_LIKE"/>
    <property type="match status" value="4"/>
</dbReference>
<keyword evidence="13" id="KW-0732">Signal</keyword>
<evidence type="ECO:0000256" key="2">
    <source>
        <dbReference type="ARBA" id="ARBA00022692"/>
    </source>
</evidence>
<evidence type="ECO:0000256" key="12">
    <source>
        <dbReference type="SAM" id="Phobius"/>
    </source>
</evidence>
<dbReference type="InterPro" id="IPR013106">
    <property type="entry name" value="Ig_V-set"/>
</dbReference>
<feature type="domain" description="Ig-like" evidence="14">
    <location>
        <begin position="162"/>
        <end position="257"/>
    </location>
</feature>
<dbReference type="PROSITE" id="PS00290">
    <property type="entry name" value="IG_MHC"/>
    <property type="match status" value="1"/>
</dbReference>
<dbReference type="InterPro" id="IPR051036">
    <property type="entry name" value="SIGLEC"/>
</dbReference>
<evidence type="ECO:0000256" key="11">
    <source>
        <dbReference type="SAM" id="MobiDB-lite"/>
    </source>
</evidence>
<feature type="domain" description="Ig-like" evidence="14">
    <location>
        <begin position="743"/>
        <end position="842"/>
    </location>
</feature>
<keyword evidence="6 12" id="KW-1133">Transmembrane helix</keyword>
<dbReference type="CDD" id="cd00096">
    <property type="entry name" value="Ig"/>
    <property type="match status" value="1"/>
</dbReference>
<feature type="compositionally biased region" description="Basic and acidic residues" evidence="11">
    <location>
        <begin position="1145"/>
        <end position="1157"/>
    </location>
</feature>
<reference evidence="15" key="1">
    <citation type="submission" date="2023-08" db="EMBL/GenBank/DDBJ databases">
        <authorList>
            <person name="Alioto T."/>
            <person name="Alioto T."/>
            <person name="Gomez Garrido J."/>
        </authorList>
    </citation>
    <scope>NUCLEOTIDE SEQUENCE</scope>
</reference>
<dbReference type="InterPro" id="IPR003599">
    <property type="entry name" value="Ig_sub"/>
</dbReference>
<dbReference type="InterPro" id="IPR003006">
    <property type="entry name" value="Ig/MHC_CS"/>
</dbReference>
<evidence type="ECO:0000313" key="15">
    <source>
        <dbReference type="EMBL" id="CAJ1062798.1"/>
    </source>
</evidence>
<evidence type="ECO:0000256" key="9">
    <source>
        <dbReference type="ARBA" id="ARBA00023319"/>
    </source>
</evidence>
<dbReference type="GO" id="GO:0005886">
    <property type="term" value="C:plasma membrane"/>
    <property type="evidence" value="ECO:0007669"/>
    <property type="project" value="TreeGrafter"/>
</dbReference>
<dbReference type="Pfam" id="PF13927">
    <property type="entry name" value="Ig_3"/>
    <property type="match status" value="2"/>
</dbReference>
<dbReference type="SMART" id="SM00408">
    <property type="entry name" value="IGc2"/>
    <property type="match status" value="4"/>
</dbReference>
<dbReference type="GO" id="GO:0033691">
    <property type="term" value="F:sialic acid binding"/>
    <property type="evidence" value="ECO:0007669"/>
    <property type="project" value="TreeGrafter"/>
</dbReference>
<comment type="similarity">
    <text evidence="10">Belongs to the immunoglobulin superfamily. SIGLEC (sialic acid binding Ig-like lectin) family.</text>
</comment>
<gene>
    <name evidence="15" type="ORF">XNOV1_A042352</name>
</gene>
<keyword evidence="16" id="KW-1185">Reference proteome</keyword>
<organism evidence="15 16">
    <name type="scientific">Xyrichtys novacula</name>
    <name type="common">Pearly razorfish</name>
    <name type="synonym">Hemipteronotus novacula</name>
    <dbReference type="NCBI Taxonomy" id="13765"/>
    <lineage>
        <taxon>Eukaryota</taxon>
        <taxon>Metazoa</taxon>
        <taxon>Chordata</taxon>
        <taxon>Craniata</taxon>
        <taxon>Vertebrata</taxon>
        <taxon>Euteleostomi</taxon>
        <taxon>Actinopterygii</taxon>
        <taxon>Neopterygii</taxon>
        <taxon>Teleostei</taxon>
        <taxon>Neoteleostei</taxon>
        <taxon>Acanthomorphata</taxon>
        <taxon>Eupercaria</taxon>
        <taxon>Labriformes</taxon>
        <taxon>Labridae</taxon>
        <taxon>Xyrichtys</taxon>
    </lineage>
</organism>
<evidence type="ECO:0000256" key="1">
    <source>
        <dbReference type="ARBA" id="ARBA00004479"/>
    </source>
</evidence>
<accession>A0AAV1FQX3</accession>
<dbReference type="InterPro" id="IPR007110">
    <property type="entry name" value="Ig-like_dom"/>
</dbReference>
<keyword evidence="3" id="KW-0430">Lectin</keyword>
<evidence type="ECO:0000256" key="6">
    <source>
        <dbReference type="ARBA" id="ARBA00022989"/>
    </source>
</evidence>
<dbReference type="SMART" id="SM00409">
    <property type="entry name" value="IG"/>
    <property type="match status" value="6"/>
</dbReference>
<keyword evidence="4" id="KW-0677">Repeat</keyword>
<feature type="signal peptide" evidence="13">
    <location>
        <begin position="1"/>
        <end position="18"/>
    </location>
</feature>
<feature type="compositionally biased region" description="Basic and acidic residues" evidence="11">
    <location>
        <begin position="1166"/>
        <end position="1175"/>
    </location>
</feature>
<dbReference type="GO" id="GO:0030246">
    <property type="term" value="F:carbohydrate binding"/>
    <property type="evidence" value="ECO:0007669"/>
    <property type="project" value="UniProtKB-KW"/>
</dbReference>
<proteinExistence type="inferred from homology"/>
<dbReference type="PANTHER" id="PTHR12035">
    <property type="entry name" value="SIALIC ACID BINDING IMMUNOGLOBULIN-LIKE LECTIN"/>
    <property type="match status" value="1"/>
</dbReference>
<evidence type="ECO:0000256" key="13">
    <source>
        <dbReference type="SAM" id="SignalP"/>
    </source>
</evidence>
<dbReference type="InterPro" id="IPR003598">
    <property type="entry name" value="Ig_sub2"/>
</dbReference>
<dbReference type="Proteomes" id="UP001178508">
    <property type="component" value="Chromosome 8"/>
</dbReference>
<keyword evidence="2 12" id="KW-0812">Transmembrane</keyword>
<keyword evidence="8" id="KW-1015">Disulfide bond</keyword>
<evidence type="ECO:0000256" key="4">
    <source>
        <dbReference type="ARBA" id="ARBA00022737"/>
    </source>
</evidence>
<feature type="chain" id="PRO_5043965142" evidence="13">
    <location>
        <begin position="19"/>
        <end position="1206"/>
    </location>
</feature>
<dbReference type="Pfam" id="PF08205">
    <property type="entry name" value="C2-set_2"/>
    <property type="match status" value="1"/>
</dbReference>
<keyword evidence="9" id="KW-0393">Immunoglobulin domain</keyword>
<evidence type="ECO:0000256" key="8">
    <source>
        <dbReference type="ARBA" id="ARBA00023157"/>
    </source>
</evidence>
<feature type="transmembrane region" description="Helical" evidence="12">
    <location>
        <begin position="1035"/>
        <end position="1057"/>
    </location>
</feature>
<name>A0AAV1FQX3_XYRNO</name>
<dbReference type="InterPro" id="IPR036179">
    <property type="entry name" value="Ig-like_dom_sf"/>
</dbReference>
<dbReference type="InterPro" id="IPR013162">
    <property type="entry name" value="CD80_C2-set"/>
</dbReference>
<keyword evidence="7 12" id="KW-0472">Membrane</keyword>
<evidence type="ECO:0000256" key="3">
    <source>
        <dbReference type="ARBA" id="ARBA00022734"/>
    </source>
</evidence>
<dbReference type="PANTHER" id="PTHR12035:SF128">
    <property type="entry name" value="BRANCHED CHAIN KETO ACID DEHYDROGENASE E1 SUBUNIT BETA,-LIKE-RELATED"/>
    <property type="match status" value="1"/>
</dbReference>
<dbReference type="GO" id="GO:0007155">
    <property type="term" value="P:cell adhesion"/>
    <property type="evidence" value="ECO:0007669"/>
    <property type="project" value="UniProtKB-KW"/>
</dbReference>
<protein>
    <submittedName>
        <fullName evidence="15">Uncharacterized protein LOC119005726</fullName>
    </submittedName>
</protein>
<dbReference type="Pfam" id="PF07686">
    <property type="entry name" value="V-set"/>
    <property type="match status" value="2"/>
</dbReference>